<reference evidence="2" key="1">
    <citation type="journal article" date="2020" name="Nature">
        <title>Giant virus diversity and host interactions through global metagenomics.</title>
        <authorList>
            <person name="Schulz F."/>
            <person name="Roux S."/>
            <person name="Paez-Espino D."/>
            <person name="Jungbluth S."/>
            <person name="Walsh D.A."/>
            <person name="Denef V.J."/>
            <person name="McMahon K.D."/>
            <person name="Konstantinidis K.T."/>
            <person name="Eloe-Fadrosh E.A."/>
            <person name="Kyrpides N.C."/>
            <person name="Woyke T."/>
        </authorList>
    </citation>
    <scope>NUCLEOTIDE SEQUENCE</scope>
    <source>
        <strain evidence="2">GVMAG-M-3300027736-24</strain>
    </source>
</reference>
<name>A0A6C0JJ32_9ZZZZ</name>
<dbReference type="EMBL" id="MN740419">
    <property type="protein sequence ID" value="QHU05805.1"/>
    <property type="molecule type" value="Genomic_DNA"/>
</dbReference>
<sequence length="578" mass="67603">MNCLLRQYGAISEKTLDYINPNNAIKQTCYVCPDCNQKLIFKKGLVKSPYFSHKKICIKKNQSLINELKTVIKKNIIINRLCVQCNESIIYEIEAPNEQSKIIQQGTSLFYIENNKVICTFETGILIHSEPWFKINEIDDTLICTREISCDSCLKGEVFFNQRGAGCGKTYESVQLLNNPKFINKKTLLFLTKMHSAKEVIYNEIKQQYDSKLLYKYKLVSETLGKQYKIVFDRNGFEIIVIIGTIDSFTHYIVDKKREINNEDYYNNVIYEIKDGYITNELKYCGEMIEMNNNTLIIIDEAQDLGNHYMEAFVSISNKTKMDLYMIGDKLQSIWGDKNIYTCIDQADAKINKTTGINQVMRFHNEQFKKFVNTIIPYSKYNLPEVIKICDKPCKYIHEDIKPYTIFNVDPYYKTNLEDMYSVIHKIIHYMEIEIDKYNYLPNNFMFIFPILSKNNFAVILELEIQRFWEGRINSIDEYGEKMKWVYLHKAEQGKTIQLNDSEHATRILSIHTSKGAGREVVFLLGVTEHSLNIFSKKTGNIVYDSLLHVAITRQKKSIYVGIENNNDDICRRFKLLN</sequence>
<dbReference type="Pfam" id="PF25164">
    <property type="entry name" value="CoiA_N"/>
    <property type="match status" value="1"/>
</dbReference>
<dbReference type="InterPro" id="IPR057253">
    <property type="entry name" value="CoiA-like_N"/>
</dbReference>
<dbReference type="InterPro" id="IPR027417">
    <property type="entry name" value="P-loop_NTPase"/>
</dbReference>
<dbReference type="AlphaFoldDB" id="A0A6C0JJ32"/>
<protein>
    <recommendedName>
        <fullName evidence="1">Competence protein CoiA-like N-terminal domain-containing protein</fullName>
    </recommendedName>
</protein>
<evidence type="ECO:0000259" key="1">
    <source>
        <dbReference type="Pfam" id="PF25164"/>
    </source>
</evidence>
<proteinExistence type="predicted"/>
<feature type="domain" description="Competence protein CoiA-like N-terminal" evidence="1">
    <location>
        <begin position="26"/>
        <end position="55"/>
    </location>
</feature>
<evidence type="ECO:0000313" key="2">
    <source>
        <dbReference type="EMBL" id="QHU05805.1"/>
    </source>
</evidence>
<organism evidence="2">
    <name type="scientific">viral metagenome</name>
    <dbReference type="NCBI Taxonomy" id="1070528"/>
    <lineage>
        <taxon>unclassified sequences</taxon>
        <taxon>metagenomes</taxon>
        <taxon>organismal metagenomes</taxon>
    </lineage>
</organism>
<dbReference type="SUPFAM" id="SSF52540">
    <property type="entry name" value="P-loop containing nucleoside triphosphate hydrolases"/>
    <property type="match status" value="1"/>
</dbReference>
<dbReference type="Gene3D" id="3.40.50.300">
    <property type="entry name" value="P-loop containing nucleotide triphosphate hydrolases"/>
    <property type="match status" value="2"/>
</dbReference>
<accession>A0A6C0JJ32</accession>